<proteinExistence type="predicted"/>
<name>A0A803Q811_CANSA</name>
<protein>
    <submittedName>
        <fullName evidence="1">Uncharacterized protein</fullName>
    </submittedName>
</protein>
<dbReference type="EMBL" id="UZAU01000679">
    <property type="status" value="NOT_ANNOTATED_CDS"/>
    <property type="molecule type" value="Genomic_DNA"/>
</dbReference>
<evidence type="ECO:0000313" key="2">
    <source>
        <dbReference type="Proteomes" id="UP000596661"/>
    </source>
</evidence>
<dbReference type="Gramene" id="evm.model.08.123">
    <property type="protein sequence ID" value="cds.evm.model.08.123"/>
    <property type="gene ID" value="evm.TU.08.123"/>
</dbReference>
<dbReference type="EnsemblPlants" id="evm.model.08.123">
    <property type="protein sequence ID" value="cds.evm.model.08.123"/>
    <property type="gene ID" value="evm.TU.08.123"/>
</dbReference>
<sequence length="139" mass="16151">MAKIRAKVQGKLKVFTKKKKKDPNSTVDMKKIKSMEKILGSSVYEVLDEIDPLARRFDHTLLSLWKLIKNARILYLKDNKVKITMDDIEEDNFFWNSSIVCYVLGANPPLSVLESSTRRLWKEKMDKVGMFTRPPRSST</sequence>
<reference evidence="1" key="1">
    <citation type="submission" date="2018-11" db="EMBL/GenBank/DDBJ databases">
        <authorList>
            <person name="Grassa J C."/>
        </authorList>
    </citation>
    <scope>NUCLEOTIDE SEQUENCE [LARGE SCALE GENOMIC DNA]</scope>
</reference>
<evidence type="ECO:0000313" key="1">
    <source>
        <dbReference type="EnsemblPlants" id="cds.evm.model.08.123"/>
    </source>
</evidence>
<keyword evidence="2" id="KW-1185">Reference proteome</keyword>
<accession>A0A803Q811</accession>
<dbReference type="AlphaFoldDB" id="A0A803Q811"/>
<dbReference type="Proteomes" id="UP000596661">
    <property type="component" value="Chromosome 8"/>
</dbReference>
<reference evidence="1" key="2">
    <citation type="submission" date="2021-03" db="UniProtKB">
        <authorList>
            <consortium name="EnsemblPlants"/>
        </authorList>
    </citation>
    <scope>IDENTIFICATION</scope>
</reference>
<organism evidence="1 2">
    <name type="scientific">Cannabis sativa</name>
    <name type="common">Hemp</name>
    <name type="synonym">Marijuana</name>
    <dbReference type="NCBI Taxonomy" id="3483"/>
    <lineage>
        <taxon>Eukaryota</taxon>
        <taxon>Viridiplantae</taxon>
        <taxon>Streptophyta</taxon>
        <taxon>Embryophyta</taxon>
        <taxon>Tracheophyta</taxon>
        <taxon>Spermatophyta</taxon>
        <taxon>Magnoliopsida</taxon>
        <taxon>eudicotyledons</taxon>
        <taxon>Gunneridae</taxon>
        <taxon>Pentapetalae</taxon>
        <taxon>rosids</taxon>
        <taxon>fabids</taxon>
        <taxon>Rosales</taxon>
        <taxon>Cannabaceae</taxon>
        <taxon>Cannabis</taxon>
    </lineage>
</organism>